<organism evidence="1">
    <name type="scientific">marine metagenome</name>
    <dbReference type="NCBI Taxonomy" id="408172"/>
    <lineage>
        <taxon>unclassified sequences</taxon>
        <taxon>metagenomes</taxon>
        <taxon>ecological metagenomes</taxon>
    </lineage>
</organism>
<name>A0A381VMU2_9ZZZZ</name>
<protein>
    <submittedName>
        <fullName evidence="1">Uncharacterized protein</fullName>
    </submittedName>
</protein>
<reference evidence="1" key="1">
    <citation type="submission" date="2018-05" db="EMBL/GenBank/DDBJ databases">
        <authorList>
            <person name="Lanie J.A."/>
            <person name="Ng W.-L."/>
            <person name="Kazmierczak K.M."/>
            <person name="Andrzejewski T.M."/>
            <person name="Davidsen T.M."/>
            <person name="Wayne K.J."/>
            <person name="Tettelin H."/>
            <person name="Glass J.I."/>
            <person name="Rusch D."/>
            <person name="Podicherti R."/>
            <person name="Tsui H.-C.T."/>
            <person name="Winkler M.E."/>
        </authorList>
    </citation>
    <scope>NUCLEOTIDE SEQUENCE</scope>
</reference>
<dbReference type="EMBL" id="UINC01009276">
    <property type="protein sequence ID" value="SVA41630.1"/>
    <property type="molecule type" value="Genomic_DNA"/>
</dbReference>
<evidence type="ECO:0000313" key="1">
    <source>
        <dbReference type="EMBL" id="SVA41630.1"/>
    </source>
</evidence>
<proteinExistence type="predicted"/>
<dbReference type="AlphaFoldDB" id="A0A381VMU2"/>
<accession>A0A381VMU2</accession>
<gene>
    <name evidence="1" type="ORF">METZ01_LOCUS94484</name>
</gene>
<feature type="non-terminal residue" evidence="1">
    <location>
        <position position="80"/>
    </location>
</feature>
<sequence length="80" mass="9003">MLRTCNYPVFLFTLLFVGVSVGQASNQSLSSIVGFYPGQIESIEMVVVETEFFFDLSGSVVGRYRYQDQGSWDETGKLFN</sequence>